<evidence type="ECO:0000259" key="1">
    <source>
        <dbReference type="PROSITE" id="PS51160"/>
    </source>
</evidence>
<sequence length="92" mass="10702">MAEKYVHIVVKGYVQGVGFRFYTIRYADKLNINGTVRNKYNGSVEIYAEGDERDINSFIEFIKRGPGSAIIRKVKIEEYKKSKGFYTFDITF</sequence>
<protein>
    <recommendedName>
        <fullName evidence="1">Acylphosphatase-like domain-containing protein</fullName>
    </recommendedName>
</protein>
<dbReference type="Gene3D" id="3.30.70.100">
    <property type="match status" value="1"/>
</dbReference>
<dbReference type="AlphaFoldDB" id="X1MKP0"/>
<dbReference type="PROSITE" id="PS00150">
    <property type="entry name" value="ACYLPHOSPHATASE_1"/>
    <property type="match status" value="1"/>
</dbReference>
<name>X1MKP0_9ZZZZ</name>
<dbReference type="InterPro" id="IPR020456">
    <property type="entry name" value="Acylphosphatase"/>
</dbReference>
<dbReference type="GO" id="GO:0003998">
    <property type="term" value="F:acylphosphatase activity"/>
    <property type="evidence" value="ECO:0007669"/>
    <property type="project" value="InterPro"/>
</dbReference>
<dbReference type="InterPro" id="IPR036046">
    <property type="entry name" value="Acylphosphatase-like_dom_sf"/>
</dbReference>
<feature type="domain" description="Acylphosphatase-like" evidence="1">
    <location>
        <begin position="5"/>
        <end position="92"/>
    </location>
</feature>
<dbReference type="PROSITE" id="PS51160">
    <property type="entry name" value="ACYLPHOSPHATASE_3"/>
    <property type="match status" value="1"/>
</dbReference>
<proteinExistence type="predicted"/>
<dbReference type="PANTHER" id="PTHR47268:SF4">
    <property type="entry name" value="ACYLPHOSPHATASE"/>
    <property type="match status" value="1"/>
</dbReference>
<accession>X1MKP0</accession>
<comment type="caution">
    <text evidence="2">The sequence shown here is derived from an EMBL/GenBank/DDBJ whole genome shotgun (WGS) entry which is preliminary data.</text>
</comment>
<gene>
    <name evidence="2" type="ORF">S06H3_25281</name>
</gene>
<dbReference type="EMBL" id="BARV01014547">
    <property type="protein sequence ID" value="GAI32207.1"/>
    <property type="molecule type" value="Genomic_DNA"/>
</dbReference>
<dbReference type="InterPro" id="IPR001792">
    <property type="entry name" value="Acylphosphatase-like_dom"/>
</dbReference>
<dbReference type="PANTHER" id="PTHR47268">
    <property type="entry name" value="ACYLPHOSPHATASE"/>
    <property type="match status" value="1"/>
</dbReference>
<dbReference type="InterPro" id="IPR017968">
    <property type="entry name" value="Acylphosphatase_CS"/>
</dbReference>
<reference evidence="2" key="1">
    <citation type="journal article" date="2014" name="Front. Microbiol.">
        <title>High frequency of phylogenetically diverse reductive dehalogenase-homologous genes in deep subseafloor sedimentary metagenomes.</title>
        <authorList>
            <person name="Kawai M."/>
            <person name="Futagami T."/>
            <person name="Toyoda A."/>
            <person name="Takaki Y."/>
            <person name="Nishi S."/>
            <person name="Hori S."/>
            <person name="Arai W."/>
            <person name="Tsubouchi T."/>
            <person name="Morono Y."/>
            <person name="Uchiyama I."/>
            <person name="Ito T."/>
            <person name="Fujiyama A."/>
            <person name="Inagaki F."/>
            <person name="Takami H."/>
        </authorList>
    </citation>
    <scope>NUCLEOTIDE SEQUENCE</scope>
    <source>
        <strain evidence="2">Expedition CK06-06</strain>
    </source>
</reference>
<evidence type="ECO:0000313" key="2">
    <source>
        <dbReference type="EMBL" id="GAI32207.1"/>
    </source>
</evidence>
<dbReference type="Pfam" id="PF00708">
    <property type="entry name" value="Acylphosphatase"/>
    <property type="match status" value="1"/>
</dbReference>
<organism evidence="2">
    <name type="scientific">marine sediment metagenome</name>
    <dbReference type="NCBI Taxonomy" id="412755"/>
    <lineage>
        <taxon>unclassified sequences</taxon>
        <taxon>metagenomes</taxon>
        <taxon>ecological metagenomes</taxon>
    </lineage>
</organism>
<dbReference type="SUPFAM" id="SSF54975">
    <property type="entry name" value="Acylphosphatase/BLUF domain-like"/>
    <property type="match status" value="1"/>
</dbReference>